<dbReference type="Proteomes" id="UP001501047">
    <property type="component" value="Unassembled WGS sequence"/>
</dbReference>
<organism evidence="2 3">
    <name type="scientific">Clostridium subterminale</name>
    <dbReference type="NCBI Taxonomy" id="1550"/>
    <lineage>
        <taxon>Bacteria</taxon>
        <taxon>Bacillati</taxon>
        <taxon>Bacillota</taxon>
        <taxon>Clostridia</taxon>
        <taxon>Eubacteriales</taxon>
        <taxon>Clostridiaceae</taxon>
        <taxon>Clostridium</taxon>
    </lineage>
</organism>
<dbReference type="InterPro" id="IPR003251">
    <property type="entry name" value="Rr_diiron-bd_dom"/>
</dbReference>
<dbReference type="SUPFAM" id="SSF47240">
    <property type="entry name" value="Ferritin-like"/>
    <property type="match status" value="1"/>
</dbReference>
<feature type="domain" description="Rubrerythrin diiron-binding" evidence="1">
    <location>
        <begin position="64"/>
        <end position="179"/>
    </location>
</feature>
<dbReference type="Pfam" id="PF02915">
    <property type="entry name" value="Rubrerythrin"/>
    <property type="match status" value="1"/>
</dbReference>
<comment type="caution">
    <text evidence="2">The sequence shown here is derived from an EMBL/GenBank/DDBJ whole genome shotgun (WGS) entry which is preliminary data.</text>
</comment>
<dbReference type="InterPro" id="IPR009078">
    <property type="entry name" value="Ferritin-like_SF"/>
</dbReference>
<keyword evidence="3" id="KW-1185">Reference proteome</keyword>
<accession>A0ABN1KWD9</accession>
<gene>
    <name evidence="2" type="ORF">GCM10008908_33050</name>
</gene>
<dbReference type="Gene3D" id="1.20.1260.10">
    <property type="match status" value="2"/>
</dbReference>
<dbReference type="RefSeq" id="WP_343827625.1">
    <property type="nucleotide sequence ID" value="NZ_BAAACI010000008.1"/>
</dbReference>
<reference evidence="2 3" key="1">
    <citation type="journal article" date="2019" name="Int. J. Syst. Evol. Microbiol.">
        <title>The Global Catalogue of Microorganisms (GCM) 10K type strain sequencing project: providing services to taxonomists for standard genome sequencing and annotation.</title>
        <authorList>
            <consortium name="The Broad Institute Genomics Platform"/>
            <consortium name="The Broad Institute Genome Sequencing Center for Infectious Disease"/>
            <person name="Wu L."/>
            <person name="Ma J."/>
        </authorList>
    </citation>
    <scope>NUCLEOTIDE SEQUENCE [LARGE SCALE GENOMIC DNA]</scope>
    <source>
        <strain evidence="2 3">JCM 1417</strain>
    </source>
</reference>
<protein>
    <submittedName>
        <fullName evidence="2">Ferritin family protein</fullName>
    </submittedName>
</protein>
<sequence>MKCKICGMNINEKNYDFNSFAFLNINSIDNIVYCPFCGVSSIYLSNSDKVIEVDSKNLDENTLKILDHAVKLEIFNGEFYKEAAKTAKSEKISKAFQALSKIEIFHSKVHMGLGGFTKTPTLSKINYDKHDSDEALLKLAKEREEHAVYYYERYKNEVCDENVKKVFEALIEVEKDHIDLTYEYRVVN</sequence>
<proteinExistence type="predicted"/>
<name>A0ABN1KWD9_CLOSU</name>
<dbReference type="EMBL" id="BAAACI010000008">
    <property type="protein sequence ID" value="GAA0777626.1"/>
    <property type="molecule type" value="Genomic_DNA"/>
</dbReference>
<evidence type="ECO:0000313" key="2">
    <source>
        <dbReference type="EMBL" id="GAA0777626.1"/>
    </source>
</evidence>
<dbReference type="InterPro" id="IPR012347">
    <property type="entry name" value="Ferritin-like"/>
</dbReference>
<evidence type="ECO:0000313" key="3">
    <source>
        <dbReference type="Proteomes" id="UP001501047"/>
    </source>
</evidence>
<evidence type="ECO:0000259" key="1">
    <source>
        <dbReference type="Pfam" id="PF02915"/>
    </source>
</evidence>